<reference evidence="1" key="1">
    <citation type="journal article" date="2020" name="Stud. Mycol.">
        <title>101 Dothideomycetes genomes: a test case for predicting lifestyles and emergence of pathogens.</title>
        <authorList>
            <person name="Haridas S."/>
            <person name="Albert R."/>
            <person name="Binder M."/>
            <person name="Bloem J."/>
            <person name="Labutti K."/>
            <person name="Salamov A."/>
            <person name="Andreopoulos B."/>
            <person name="Baker S."/>
            <person name="Barry K."/>
            <person name="Bills G."/>
            <person name="Bluhm B."/>
            <person name="Cannon C."/>
            <person name="Castanera R."/>
            <person name="Culley D."/>
            <person name="Daum C."/>
            <person name="Ezra D."/>
            <person name="Gonzalez J."/>
            <person name="Henrissat B."/>
            <person name="Kuo A."/>
            <person name="Liang C."/>
            <person name="Lipzen A."/>
            <person name="Lutzoni F."/>
            <person name="Magnuson J."/>
            <person name="Mondo S."/>
            <person name="Nolan M."/>
            <person name="Ohm R."/>
            <person name="Pangilinan J."/>
            <person name="Park H.-J."/>
            <person name="Ramirez L."/>
            <person name="Alfaro M."/>
            <person name="Sun H."/>
            <person name="Tritt A."/>
            <person name="Yoshinaga Y."/>
            <person name="Zwiers L.-H."/>
            <person name="Turgeon B."/>
            <person name="Goodwin S."/>
            <person name="Spatafora J."/>
            <person name="Crous P."/>
            <person name="Grigoriev I."/>
        </authorList>
    </citation>
    <scope>NUCLEOTIDE SEQUENCE</scope>
    <source>
        <strain evidence="1">CBS 122368</strain>
    </source>
</reference>
<evidence type="ECO:0000313" key="1">
    <source>
        <dbReference type="EMBL" id="KAF2241055.1"/>
    </source>
</evidence>
<gene>
    <name evidence="1" type="ORF">BU26DRAFT_525581</name>
</gene>
<dbReference type="Proteomes" id="UP000800094">
    <property type="component" value="Unassembled WGS sequence"/>
</dbReference>
<dbReference type="RefSeq" id="XP_033676059.1">
    <property type="nucleotide sequence ID" value="XM_033830537.1"/>
</dbReference>
<proteinExistence type="predicted"/>
<keyword evidence="2" id="KW-1185">Reference proteome</keyword>
<evidence type="ECO:0000313" key="2">
    <source>
        <dbReference type="Proteomes" id="UP000800094"/>
    </source>
</evidence>
<dbReference type="EMBL" id="ML987214">
    <property type="protein sequence ID" value="KAF2241055.1"/>
    <property type="molecule type" value="Genomic_DNA"/>
</dbReference>
<dbReference type="OrthoDB" id="3798031at2759"/>
<protein>
    <submittedName>
        <fullName evidence="1">Uncharacterized protein</fullName>
    </submittedName>
</protein>
<organism evidence="1 2">
    <name type="scientific">Trematosphaeria pertusa</name>
    <dbReference type="NCBI Taxonomy" id="390896"/>
    <lineage>
        <taxon>Eukaryota</taxon>
        <taxon>Fungi</taxon>
        <taxon>Dikarya</taxon>
        <taxon>Ascomycota</taxon>
        <taxon>Pezizomycotina</taxon>
        <taxon>Dothideomycetes</taxon>
        <taxon>Pleosporomycetidae</taxon>
        <taxon>Pleosporales</taxon>
        <taxon>Massarineae</taxon>
        <taxon>Trematosphaeriaceae</taxon>
        <taxon>Trematosphaeria</taxon>
    </lineage>
</organism>
<sequence length="163" mass="18513">MAAAYGKWELKGFEPHAYDPNENPGCIPATFEAMKKLLPKGWKVLYDLDKAWLRPMFKAFTLSDAQERADAEKEMVQKQLCRELGLPESEFGRVRVSSVVEETREILAEIDGDVLEASMNATRVFQVDTPVGVHPDYIQDPMTDGDFDEREGFVHGRFDDARV</sequence>
<dbReference type="AlphaFoldDB" id="A0A6A6HSB0"/>
<name>A0A6A6HSB0_9PLEO</name>
<dbReference type="GeneID" id="54583867"/>
<accession>A0A6A6HSB0</accession>